<dbReference type="GeneID" id="11531018"/>
<dbReference type="InterPro" id="IPR035985">
    <property type="entry name" value="Ubiquitin-activating_enz"/>
</dbReference>
<dbReference type="RefSeq" id="XP_003685155.1">
    <property type="nucleotide sequence ID" value="XM_003685107.1"/>
</dbReference>
<dbReference type="STRING" id="1071381.G8BSA0"/>
<dbReference type="EMBL" id="HE612859">
    <property type="protein sequence ID" value="CCE62721.1"/>
    <property type="molecule type" value="Genomic_DNA"/>
</dbReference>
<dbReference type="Gene3D" id="3.40.50.720">
    <property type="entry name" value="NAD(P)-binding Rossmann-like Domain"/>
    <property type="match status" value="2"/>
</dbReference>
<dbReference type="GO" id="GO:0008641">
    <property type="term" value="F:ubiquitin-like modifier activating enzyme activity"/>
    <property type="evidence" value="ECO:0007669"/>
    <property type="project" value="InterPro"/>
</dbReference>
<dbReference type="HOGENOM" id="CLU_019618_2_0_1"/>
<evidence type="ECO:0000313" key="1">
    <source>
        <dbReference type="EMBL" id="CCE62721.1"/>
    </source>
</evidence>
<dbReference type="OrthoDB" id="1708823at2759"/>
<dbReference type="SUPFAM" id="SSF69572">
    <property type="entry name" value="Activating enzymes of the ubiquitin-like proteins"/>
    <property type="match status" value="1"/>
</dbReference>
<dbReference type="AlphaFoldDB" id="G8BSA0"/>
<sequence>MEKFDRQIRLWGSKGQLLLESSNICIITNNTQTICVQEYLKNLLQLGINNIDLIKVNNTNTADDDIKIGFFDYHYENNKNNGNGNSVNELLVDNINELNLENYNVIILIDLIEIKTLNFFNNIKLNQPILSCYSKGLYGYLHLKVNEPHFIINKNLEFMKYDLKLYDENWLELKNYMDSIDLNIIELSQLPYVIILYKALYDLSNSKKIELNDIPLNQLKDHLSKFKPISKIVSNTDMNYLEAKRFAHLALRNKTFETHFIEQMNLIEEINPIDLFDPINQYGLTIQKLFYSYCISPESEHDMPLSGTLPDMESDNRLYNDIKTIYDKRSKRDSENFNNYVKNITHEIPDDFIDDFASNITQTDTFVSESNFTKMIELNTSYPTLILKELIGDQYYKNATSKVSSLKGFNLNSYPTTSIIAGIVAQETIKLITHQFEPIDNTIVYDGLNNNIEIYKI</sequence>
<proteinExistence type="predicted"/>
<dbReference type="OMA" id="KLITHQY"/>
<reference evidence="1 2" key="1">
    <citation type="journal article" date="2011" name="Proc. Natl. Acad. Sci. U.S.A.">
        <title>Evolutionary erosion of yeast sex chromosomes by mating-type switching accidents.</title>
        <authorList>
            <person name="Gordon J.L."/>
            <person name="Armisen D."/>
            <person name="Proux-Wera E."/>
            <person name="Oheigeartaigh S.S."/>
            <person name="Byrne K.P."/>
            <person name="Wolfe K.H."/>
        </authorList>
    </citation>
    <scope>NUCLEOTIDE SEQUENCE [LARGE SCALE GENOMIC DNA]</scope>
    <source>
        <strain evidence="2">ATCC 24235 / CBS 4417 / NBRC 1672 / NRRL Y-8282 / UCD 70-5</strain>
    </source>
</reference>
<protein>
    <recommendedName>
        <fullName evidence="3">NEDD8-activating enzyme E1 regulatory subunit</fullName>
    </recommendedName>
</protein>
<keyword evidence="2" id="KW-1185">Reference proteome</keyword>
<name>G8BSA0_TETPH</name>
<evidence type="ECO:0000313" key="2">
    <source>
        <dbReference type="Proteomes" id="UP000005666"/>
    </source>
</evidence>
<dbReference type="eggNOG" id="KOG2016">
    <property type="taxonomic scope" value="Eukaryota"/>
</dbReference>
<evidence type="ECO:0008006" key="3">
    <source>
        <dbReference type="Google" id="ProtNLM"/>
    </source>
</evidence>
<gene>
    <name evidence="1" type="primary">TPHA0D00780</name>
    <name evidence="1" type="ordered locus">TPHA_0D00780</name>
</gene>
<organism evidence="1 2">
    <name type="scientific">Tetrapisispora phaffii (strain ATCC 24235 / CBS 4417 / NBRC 1672 / NRRL Y-8282 / UCD 70-5)</name>
    <name type="common">Yeast</name>
    <name type="synonym">Fabospora phaffii</name>
    <dbReference type="NCBI Taxonomy" id="1071381"/>
    <lineage>
        <taxon>Eukaryota</taxon>
        <taxon>Fungi</taxon>
        <taxon>Dikarya</taxon>
        <taxon>Ascomycota</taxon>
        <taxon>Saccharomycotina</taxon>
        <taxon>Saccharomycetes</taxon>
        <taxon>Saccharomycetales</taxon>
        <taxon>Saccharomycetaceae</taxon>
        <taxon>Tetrapisispora</taxon>
    </lineage>
</organism>
<dbReference type="KEGG" id="tpf:TPHA_0D00780"/>
<accession>G8BSA0</accession>
<dbReference type="Proteomes" id="UP000005666">
    <property type="component" value="Chromosome 4"/>
</dbReference>